<dbReference type="KEGG" id="bpsi:IX83_07005"/>
<gene>
    <name evidence="1" type="ORF">IX83_07005</name>
</gene>
<organism evidence="1 2">
    <name type="scientific">Basilea psittacipulmonis DSM 24701</name>
    <dbReference type="NCBI Taxonomy" id="1072685"/>
    <lineage>
        <taxon>Bacteria</taxon>
        <taxon>Pseudomonadati</taxon>
        <taxon>Pseudomonadota</taxon>
        <taxon>Betaproteobacteria</taxon>
        <taxon>Burkholderiales</taxon>
        <taxon>Alcaligenaceae</taxon>
        <taxon>Basilea</taxon>
    </lineage>
</organism>
<accession>A0A077DEE3</accession>
<evidence type="ECO:0000313" key="1">
    <source>
        <dbReference type="EMBL" id="AIL33089.1"/>
    </source>
</evidence>
<reference evidence="1 2" key="1">
    <citation type="journal article" date="2014" name="BMC Genomics">
        <title>A genomic perspective on a new bacterial genus and species from the Alcaligenaceae family, Basilea psittacipulmonis.</title>
        <authorList>
            <person name="Whiteson K.L."/>
            <person name="Hernandez D."/>
            <person name="Lazarevic V."/>
            <person name="Gaia N."/>
            <person name="Farinelli L."/>
            <person name="Francois P."/>
            <person name="Pilo P."/>
            <person name="Frey J."/>
            <person name="Schrenzel J."/>
        </authorList>
    </citation>
    <scope>NUCLEOTIDE SEQUENCE [LARGE SCALE GENOMIC DNA]</scope>
    <source>
        <strain evidence="1 2">DSM 24701</strain>
    </source>
</reference>
<dbReference type="EMBL" id="CP009238">
    <property type="protein sequence ID" value="AIL33089.1"/>
    <property type="molecule type" value="Genomic_DNA"/>
</dbReference>
<proteinExistence type="predicted"/>
<evidence type="ECO:0000313" key="2">
    <source>
        <dbReference type="Proteomes" id="UP000028945"/>
    </source>
</evidence>
<name>A0A077DEE3_9BURK</name>
<keyword evidence="2" id="KW-1185">Reference proteome</keyword>
<protein>
    <submittedName>
        <fullName evidence="1">Uncharacterized protein</fullName>
    </submittedName>
</protein>
<dbReference type="AlphaFoldDB" id="A0A077DEE3"/>
<dbReference type="Proteomes" id="UP000028945">
    <property type="component" value="Chromosome"/>
</dbReference>
<sequence>MRVRKRHAIKIRDFKKYAKYSEKHKAVIIGVLRSMAIGELLLNLKMVMLKLLIIRITIRS</sequence>
<dbReference type="HOGENOM" id="CLU_2931961_0_0_4"/>